<protein>
    <recommendedName>
        <fullName evidence="3">Terpene synthase metal-binding domain-containing protein</fullName>
    </recommendedName>
</protein>
<organism evidence="4 5">
    <name type="scientific">Citrus unshiu</name>
    <name type="common">Satsuma mandarin</name>
    <name type="synonym">Citrus nobilis var. unshiu</name>
    <dbReference type="NCBI Taxonomy" id="55188"/>
    <lineage>
        <taxon>Eukaryota</taxon>
        <taxon>Viridiplantae</taxon>
        <taxon>Streptophyta</taxon>
        <taxon>Embryophyta</taxon>
        <taxon>Tracheophyta</taxon>
        <taxon>Spermatophyta</taxon>
        <taxon>Magnoliopsida</taxon>
        <taxon>eudicotyledons</taxon>
        <taxon>Gunneridae</taxon>
        <taxon>Pentapetalae</taxon>
        <taxon>rosids</taxon>
        <taxon>malvids</taxon>
        <taxon>Sapindales</taxon>
        <taxon>Rutaceae</taxon>
        <taxon>Aurantioideae</taxon>
        <taxon>Citrus</taxon>
    </lineage>
</organism>
<dbReference type="InterPro" id="IPR005630">
    <property type="entry name" value="Terpene_synthase_metal-bd"/>
</dbReference>
<dbReference type="Pfam" id="PF03936">
    <property type="entry name" value="Terpene_synth_C"/>
    <property type="match status" value="1"/>
</dbReference>
<dbReference type="SUPFAM" id="SSF48576">
    <property type="entry name" value="Terpenoid synthases"/>
    <property type="match status" value="1"/>
</dbReference>
<feature type="domain" description="Terpene synthase metal-binding" evidence="3">
    <location>
        <begin position="3"/>
        <end position="240"/>
    </location>
</feature>
<dbReference type="GO" id="GO:0000287">
    <property type="term" value="F:magnesium ion binding"/>
    <property type="evidence" value="ECO:0007669"/>
    <property type="project" value="InterPro"/>
</dbReference>
<dbReference type="STRING" id="55188.A0A2H5MUU2"/>
<name>A0A2H5MUU2_CITUN</name>
<dbReference type="GO" id="GO:0010333">
    <property type="term" value="F:terpene synthase activity"/>
    <property type="evidence" value="ECO:0007669"/>
    <property type="project" value="InterPro"/>
</dbReference>
<dbReference type="Gene3D" id="1.10.600.10">
    <property type="entry name" value="Farnesyl Diphosphate Synthase"/>
    <property type="match status" value="1"/>
</dbReference>
<dbReference type="InterPro" id="IPR008949">
    <property type="entry name" value="Isoprenoid_synthase_dom_sf"/>
</dbReference>
<evidence type="ECO:0000256" key="2">
    <source>
        <dbReference type="ARBA" id="ARBA00022842"/>
    </source>
</evidence>
<dbReference type="Proteomes" id="UP000236630">
    <property type="component" value="Unassembled WGS sequence"/>
</dbReference>
<dbReference type="PANTHER" id="PTHR31225">
    <property type="entry name" value="OS04G0344100 PROTEIN-RELATED"/>
    <property type="match status" value="1"/>
</dbReference>
<accession>A0A2H5MUU2</accession>
<comment type="caution">
    <text evidence="4">The sequence shown here is derived from an EMBL/GenBank/DDBJ whole genome shotgun (WGS) entry which is preliminary data.</text>
</comment>
<evidence type="ECO:0000313" key="5">
    <source>
        <dbReference type="Proteomes" id="UP000236630"/>
    </source>
</evidence>
<dbReference type="InterPro" id="IPR050148">
    <property type="entry name" value="Terpene_synthase-like"/>
</dbReference>
<keyword evidence="1" id="KW-0479">Metal-binding</keyword>
<dbReference type="PANTHER" id="PTHR31225:SF9">
    <property type="entry name" value="TERPENE SYNTHASE 10"/>
    <property type="match status" value="1"/>
</dbReference>
<dbReference type="SFLD" id="SFLDG01019">
    <property type="entry name" value="Terpene_Cyclase_Like_1_C_Termi"/>
    <property type="match status" value="1"/>
</dbReference>
<dbReference type="SFLD" id="SFLDS00005">
    <property type="entry name" value="Isoprenoid_Synthase_Type_I"/>
    <property type="match status" value="1"/>
</dbReference>
<gene>
    <name evidence="4" type="ORF">CUMW_272210</name>
</gene>
<evidence type="ECO:0000259" key="3">
    <source>
        <dbReference type="Pfam" id="PF03936"/>
    </source>
</evidence>
<dbReference type="EMBL" id="BDQV01001252">
    <property type="protein sequence ID" value="GAY31798.1"/>
    <property type="molecule type" value="Genomic_DNA"/>
</dbReference>
<sequence>MKTGLGEKLNFARDRVVENFFWTVGDIFEPQFGYCRRMSAMVNCLLTSIDDVYDVYGTLDELELFTDAVERWDATATEQLPYYMKLCFHALYNSVNEMGFIALRDQEVGMIIPYLKKAWADQCKSYLVEAKWYNSGYIPTLQEYMENAWISVTAPVMLLHAYAFTANPITKEALEFLQDSPDIIRISSMIVRLEDDLGTSSDELKRGDVPKSIQCYMHETGVSEDEAREHIRDLIAETWMKMNSARFRNPPYLPDVFIGIAMNLVRMSQCMYLYGDGHGVQENTKDRVLSLFIDPIP</sequence>
<keyword evidence="2" id="KW-0460">Magnesium</keyword>
<keyword evidence="5" id="KW-1185">Reference proteome</keyword>
<evidence type="ECO:0000256" key="1">
    <source>
        <dbReference type="ARBA" id="ARBA00022723"/>
    </source>
</evidence>
<reference evidence="4 5" key="1">
    <citation type="journal article" date="2017" name="Front. Genet.">
        <title>Draft sequencing of the heterozygous diploid genome of Satsuma (Citrus unshiu Marc.) using a hybrid assembly approach.</title>
        <authorList>
            <person name="Shimizu T."/>
            <person name="Tanizawa Y."/>
            <person name="Mochizuki T."/>
            <person name="Nagasaki H."/>
            <person name="Yoshioka T."/>
            <person name="Toyoda A."/>
            <person name="Fujiyama A."/>
            <person name="Kaminuma E."/>
            <person name="Nakamura Y."/>
        </authorList>
    </citation>
    <scope>NUCLEOTIDE SEQUENCE [LARGE SCALE GENOMIC DNA]</scope>
    <source>
        <strain evidence="5">cv. Miyagawa wase</strain>
    </source>
</reference>
<dbReference type="InterPro" id="IPR034741">
    <property type="entry name" value="Terpene_cyclase-like_1_C"/>
</dbReference>
<dbReference type="GO" id="GO:0016114">
    <property type="term" value="P:terpenoid biosynthetic process"/>
    <property type="evidence" value="ECO:0007669"/>
    <property type="project" value="InterPro"/>
</dbReference>
<dbReference type="AlphaFoldDB" id="A0A2H5MUU2"/>
<proteinExistence type="predicted"/>
<dbReference type="FunFam" id="1.10.600.10:FF:000007">
    <property type="entry name" value="Isoprene synthase, chloroplastic"/>
    <property type="match status" value="1"/>
</dbReference>
<evidence type="ECO:0000313" key="4">
    <source>
        <dbReference type="EMBL" id="GAY31798.1"/>
    </source>
</evidence>